<reference evidence="1 2" key="1">
    <citation type="journal article" date="2020" name="Biotechnol. Biofuels">
        <title>New insights from the biogas microbiome by comprehensive genome-resolved metagenomics of nearly 1600 species originating from multiple anaerobic digesters.</title>
        <authorList>
            <person name="Campanaro S."/>
            <person name="Treu L."/>
            <person name="Rodriguez-R L.M."/>
            <person name="Kovalovszki A."/>
            <person name="Ziels R.M."/>
            <person name="Maus I."/>
            <person name="Zhu X."/>
            <person name="Kougias P.G."/>
            <person name="Basile A."/>
            <person name="Luo G."/>
            <person name="Schluter A."/>
            <person name="Konstantinidis K.T."/>
            <person name="Angelidaki I."/>
        </authorList>
    </citation>
    <scope>NUCLEOTIDE SEQUENCE [LARGE SCALE GENOMIC DNA]</scope>
    <source>
        <strain evidence="1">AS27yjCOA_65</strain>
    </source>
</reference>
<dbReference type="EMBL" id="JAAZON010000249">
    <property type="protein sequence ID" value="NMC62672.1"/>
    <property type="molecule type" value="Genomic_DNA"/>
</dbReference>
<gene>
    <name evidence="1" type="ORF">GYA55_05820</name>
</gene>
<proteinExistence type="predicted"/>
<sequence>MWFFKKLRHPLPKFPQSVIPIFRNGCEVISYESFEKLSVEMDEKLNRLAEDPKRDHELQKQINSVCKLLISAYPDSDEKKKSLIVGAIRYCILNDDAISEDIFAAGYYDDVKVLNYVLEQLGIQGAFIHFGH</sequence>
<organism evidence="1 2">
    <name type="scientific">SAR324 cluster bacterium</name>
    <dbReference type="NCBI Taxonomy" id="2024889"/>
    <lineage>
        <taxon>Bacteria</taxon>
        <taxon>Deltaproteobacteria</taxon>
        <taxon>SAR324 cluster</taxon>
    </lineage>
</organism>
<comment type="caution">
    <text evidence="1">The sequence shown here is derived from an EMBL/GenBank/DDBJ whole genome shotgun (WGS) entry which is preliminary data.</text>
</comment>
<evidence type="ECO:0000313" key="1">
    <source>
        <dbReference type="EMBL" id="NMC62672.1"/>
    </source>
</evidence>
<evidence type="ECO:0000313" key="2">
    <source>
        <dbReference type="Proteomes" id="UP000524246"/>
    </source>
</evidence>
<dbReference type="AlphaFoldDB" id="A0A7X9FQX3"/>
<protein>
    <recommendedName>
        <fullName evidence="3">DUF1232 domain-containing protein</fullName>
    </recommendedName>
</protein>
<accession>A0A7X9FQX3</accession>
<evidence type="ECO:0008006" key="3">
    <source>
        <dbReference type="Google" id="ProtNLM"/>
    </source>
</evidence>
<name>A0A7X9FQX3_9DELT</name>
<dbReference type="Proteomes" id="UP000524246">
    <property type="component" value="Unassembled WGS sequence"/>
</dbReference>